<dbReference type="AlphaFoldDB" id="A0AB38BY25"/>
<protein>
    <submittedName>
        <fullName evidence="1">Uncharacterized protein</fullName>
    </submittedName>
</protein>
<evidence type="ECO:0000313" key="1">
    <source>
        <dbReference type="EMBL" id="SFO36198.1"/>
    </source>
</evidence>
<proteinExistence type="predicted"/>
<evidence type="ECO:0000313" key="2">
    <source>
        <dbReference type="Proteomes" id="UP000183083"/>
    </source>
</evidence>
<comment type="caution">
    <text evidence="1">The sequence shown here is derived from an EMBL/GenBank/DDBJ whole genome shotgun (WGS) entry which is preliminary data.</text>
</comment>
<organism evidence="1 2">
    <name type="scientific">Pseudomonas syringae</name>
    <dbReference type="NCBI Taxonomy" id="317"/>
    <lineage>
        <taxon>Bacteria</taxon>
        <taxon>Pseudomonadati</taxon>
        <taxon>Pseudomonadota</taxon>
        <taxon>Gammaproteobacteria</taxon>
        <taxon>Pseudomonadales</taxon>
        <taxon>Pseudomonadaceae</taxon>
        <taxon>Pseudomonas</taxon>
    </lineage>
</organism>
<dbReference type="Proteomes" id="UP000183083">
    <property type="component" value="Unassembled WGS sequence"/>
</dbReference>
<reference evidence="1 2" key="1">
    <citation type="submission" date="2016-10" db="EMBL/GenBank/DDBJ databases">
        <authorList>
            <person name="Varghese N."/>
            <person name="Submissions S."/>
        </authorList>
    </citation>
    <scope>NUCLEOTIDE SEQUENCE [LARGE SCALE GENOMIC DNA]</scope>
    <source>
        <strain evidence="1 2">BS0292</strain>
    </source>
</reference>
<gene>
    <name evidence="1" type="ORF">SAMN05444065_11455</name>
</gene>
<dbReference type="EMBL" id="FOVV01000014">
    <property type="protein sequence ID" value="SFO36198.1"/>
    <property type="molecule type" value="Genomic_DNA"/>
</dbReference>
<dbReference type="RefSeq" id="WP_158227072.1">
    <property type="nucleotide sequence ID" value="NZ_FOVV01000014.1"/>
</dbReference>
<name>A0AB38BY25_PSESX</name>
<sequence length="52" mass="5553">MAMSCRNVLDRPRAGVPLDGQGVEYGTSHWYQVMLSGLSKGGVDEPVGLCKS</sequence>
<accession>A0AB38BY25</accession>